<comment type="caution">
    <text evidence="3">The sequence shown here is derived from an EMBL/GenBank/DDBJ whole genome shotgun (WGS) entry which is preliminary data.</text>
</comment>
<dbReference type="OrthoDB" id="3866803at2"/>
<sequence>MRREHRAAARPGGPSPTRASYRVEIADTVDAVPPAVWRNLAPADDPLWSQGVFAAMERGRLGPEGYRYLLLHRDEETVAVLPLCLFPGLRLDDVVGPRERRLLRPLRAVSPGLLRVPMLFCGHLLGQGHIATAGPLPPEAVRLLVSAAGTVAARSGLGTVVFKDFGDAELTLLRPELERAGYFVTRSMPDTELRLGHDSFEAYVRALPARPRRNARSKLRKFAAWPGARVEIVEDFAPLLPDVLALYEQVMARADQTLDRLDASFLAALAERAEPRRALVAAFEGDRLVAFLLCLFRGTGATGARIGLDYRIAHEARLYHAVHYAAIRLAIESGCTHIRFAQTAYTPKVELGCGLVPQSYALTHRRPLPRALLRTLLPRALDTALAESLGPHADLLPAPVAAPSSAPEKRTSHAPS</sequence>
<feature type="domain" description="BioF2-like acetyltransferase" evidence="2">
    <location>
        <begin position="212"/>
        <end position="341"/>
    </location>
</feature>
<evidence type="ECO:0000256" key="1">
    <source>
        <dbReference type="SAM" id="MobiDB-lite"/>
    </source>
</evidence>
<feature type="compositionally biased region" description="Basic and acidic residues" evidence="1">
    <location>
        <begin position="407"/>
        <end position="416"/>
    </location>
</feature>
<feature type="compositionally biased region" description="Low complexity" evidence="1">
    <location>
        <begin position="397"/>
        <end position="406"/>
    </location>
</feature>
<feature type="region of interest" description="Disordered" evidence="1">
    <location>
        <begin position="397"/>
        <end position="416"/>
    </location>
</feature>
<protein>
    <submittedName>
        <fullName evidence="3">GNAT family N-acetyltransferase</fullName>
    </submittedName>
</protein>
<dbReference type="SUPFAM" id="SSF55729">
    <property type="entry name" value="Acyl-CoA N-acyltransferases (Nat)"/>
    <property type="match status" value="1"/>
</dbReference>
<dbReference type="InterPro" id="IPR038740">
    <property type="entry name" value="BioF2-like_GNAT_dom"/>
</dbReference>
<dbReference type="InterPro" id="IPR016181">
    <property type="entry name" value="Acyl_CoA_acyltransferase"/>
</dbReference>
<dbReference type="GO" id="GO:0016740">
    <property type="term" value="F:transferase activity"/>
    <property type="evidence" value="ECO:0007669"/>
    <property type="project" value="UniProtKB-KW"/>
</dbReference>
<proteinExistence type="predicted"/>
<evidence type="ECO:0000313" key="4">
    <source>
        <dbReference type="Proteomes" id="UP000034838"/>
    </source>
</evidence>
<gene>
    <name evidence="3" type="ORF">VT52_024395</name>
</gene>
<dbReference type="Proteomes" id="UP000034838">
    <property type="component" value="Unassembled WGS sequence"/>
</dbReference>
<dbReference type="RefSeq" id="WP_071387645.1">
    <property type="nucleotide sequence ID" value="NZ_LBDA02000056.1"/>
</dbReference>
<evidence type="ECO:0000259" key="2">
    <source>
        <dbReference type="Pfam" id="PF13480"/>
    </source>
</evidence>
<accession>A0A1J4PVY6</accession>
<keyword evidence="4" id="KW-1185">Reference proteome</keyword>
<organism evidence="3 4">
    <name type="scientific">Streptomyces malaysiense</name>
    <dbReference type="NCBI Taxonomy" id="1428626"/>
    <lineage>
        <taxon>Bacteria</taxon>
        <taxon>Bacillati</taxon>
        <taxon>Actinomycetota</taxon>
        <taxon>Actinomycetes</taxon>
        <taxon>Kitasatosporales</taxon>
        <taxon>Streptomycetaceae</taxon>
        <taxon>Streptomyces</taxon>
    </lineage>
</organism>
<dbReference type="Gene3D" id="3.40.630.30">
    <property type="match status" value="1"/>
</dbReference>
<reference evidence="3" key="1">
    <citation type="submission" date="2016-10" db="EMBL/GenBank/DDBJ databases">
        <title>Genome sequence of Streptomyces malaysiense MUSC 136.</title>
        <authorList>
            <person name="Lee L.-H."/>
            <person name="Ser H.-L."/>
        </authorList>
    </citation>
    <scope>NUCLEOTIDE SEQUENCE [LARGE SCALE GENOMIC DNA]</scope>
    <source>
        <strain evidence="3">MUSC 136</strain>
    </source>
</reference>
<dbReference type="Pfam" id="PF13480">
    <property type="entry name" value="Acetyltransf_6"/>
    <property type="match status" value="1"/>
</dbReference>
<dbReference type="AlphaFoldDB" id="A0A1J4PVY6"/>
<dbReference type="EMBL" id="LBDA02000056">
    <property type="protein sequence ID" value="OIK25091.1"/>
    <property type="molecule type" value="Genomic_DNA"/>
</dbReference>
<evidence type="ECO:0000313" key="3">
    <source>
        <dbReference type="EMBL" id="OIK25091.1"/>
    </source>
</evidence>
<name>A0A1J4PVY6_9ACTN</name>